<dbReference type="SMART" id="SM00226">
    <property type="entry name" value="LMWPc"/>
    <property type="match status" value="1"/>
</dbReference>
<gene>
    <name evidence="3" type="primary">arsC_3</name>
    <name evidence="3" type="ORF">NCTC1934_06052</name>
</gene>
<dbReference type="InterPro" id="IPR023485">
    <property type="entry name" value="Ptyr_pPase"/>
</dbReference>
<dbReference type="InterPro" id="IPR036196">
    <property type="entry name" value="Ptyr_pPase_sf"/>
</dbReference>
<accession>A0A379JJR3</accession>
<dbReference type="Pfam" id="PF21234">
    <property type="entry name" value="Phosphatase-like_N"/>
    <property type="match status" value="1"/>
</dbReference>
<dbReference type="Gene3D" id="1.10.8.1060">
    <property type="entry name" value="Corynebacterium glutamicum thioredoxin-dependent arsenate reductase, N-terminal domain"/>
    <property type="match status" value="1"/>
</dbReference>
<dbReference type="SUPFAM" id="SSF52788">
    <property type="entry name" value="Phosphotyrosine protein phosphatases I"/>
    <property type="match status" value="1"/>
</dbReference>
<dbReference type="PANTHER" id="PTHR43428">
    <property type="entry name" value="ARSENATE REDUCTASE"/>
    <property type="match status" value="1"/>
</dbReference>
<dbReference type="NCBIfam" id="NF046112">
    <property type="entry name" value="MSMEG_6209_Nter"/>
    <property type="match status" value="1"/>
</dbReference>
<dbReference type="PANTHER" id="PTHR43428:SF1">
    <property type="entry name" value="ARSENATE REDUCTASE"/>
    <property type="match status" value="1"/>
</dbReference>
<evidence type="ECO:0000313" key="4">
    <source>
        <dbReference type="Proteomes" id="UP000255467"/>
    </source>
</evidence>
<dbReference type="EC" id="1.20.4.-" evidence="3"/>
<dbReference type="OrthoDB" id="9799372at2"/>
<dbReference type="Pfam" id="PF01451">
    <property type="entry name" value="LMWPc"/>
    <property type="match status" value="1"/>
</dbReference>
<evidence type="ECO:0000259" key="2">
    <source>
        <dbReference type="SMART" id="SM00226"/>
    </source>
</evidence>
<feature type="domain" description="Phosphotyrosine protein phosphatase I" evidence="2">
    <location>
        <begin position="92"/>
        <end position="217"/>
    </location>
</feature>
<dbReference type="InterPro" id="IPR048716">
    <property type="entry name" value="Phosphatase-like_N"/>
</dbReference>
<dbReference type="Gene3D" id="3.40.50.2300">
    <property type="match status" value="1"/>
</dbReference>
<protein>
    <submittedName>
        <fullName evidence="3">Arsenate reductase</fullName>
        <ecNumber evidence="3">1.20.4.-</ecNumber>
    </submittedName>
</protein>
<evidence type="ECO:0000313" key="3">
    <source>
        <dbReference type="EMBL" id="SUD48715.1"/>
    </source>
</evidence>
<dbReference type="RefSeq" id="WP_039809630.1">
    <property type="nucleotide sequence ID" value="NZ_UGRY01000005.1"/>
</dbReference>
<dbReference type="GO" id="GO:0016491">
    <property type="term" value="F:oxidoreductase activity"/>
    <property type="evidence" value="ECO:0007669"/>
    <property type="project" value="UniProtKB-KW"/>
</dbReference>
<dbReference type="Proteomes" id="UP000255467">
    <property type="component" value="Unassembled WGS sequence"/>
</dbReference>
<organism evidence="3 4">
    <name type="scientific">Nocardia otitidiscaviarum</name>
    <dbReference type="NCBI Taxonomy" id="1823"/>
    <lineage>
        <taxon>Bacteria</taxon>
        <taxon>Bacillati</taxon>
        <taxon>Actinomycetota</taxon>
        <taxon>Actinomycetes</taxon>
        <taxon>Mycobacteriales</taxon>
        <taxon>Nocardiaceae</taxon>
        <taxon>Nocardia</taxon>
    </lineage>
</organism>
<proteinExistence type="predicted"/>
<keyword evidence="3" id="KW-0560">Oxidoreductase</keyword>
<evidence type="ECO:0000256" key="1">
    <source>
        <dbReference type="ARBA" id="ARBA00022849"/>
    </source>
</evidence>
<keyword evidence="1" id="KW-0059">Arsenical resistance</keyword>
<dbReference type="GO" id="GO:0046685">
    <property type="term" value="P:response to arsenic-containing substance"/>
    <property type="evidence" value="ECO:0007669"/>
    <property type="project" value="UniProtKB-KW"/>
</dbReference>
<sequence length="227" mass="24785">MTESPLAAAAHRRADLSIDQQLALKTAATRLHDDFATMFGVETIERFLHSSYDQFAGHATVVNFLPLLAERFARQRLRALARVEGRIADGKPTVLFLCTHNAGRSQMALGWFTELAGDDAVAWSGGSEPGREINPAAVAAMAEVGIDISGEFPKPWTEEIVRAADVIVTMGCGDACPVYPGRRYEEWVLDDPAGADVAAVRPIRDEIEQRVRRLLGELGVTVADRRT</sequence>
<keyword evidence="4" id="KW-1185">Reference proteome</keyword>
<dbReference type="CDD" id="cd16345">
    <property type="entry name" value="LMWP_ArsC"/>
    <property type="match status" value="1"/>
</dbReference>
<reference evidence="3 4" key="1">
    <citation type="submission" date="2018-06" db="EMBL/GenBank/DDBJ databases">
        <authorList>
            <consortium name="Pathogen Informatics"/>
            <person name="Doyle S."/>
        </authorList>
    </citation>
    <scope>NUCLEOTIDE SEQUENCE [LARGE SCALE GENOMIC DNA]</scope>
    <source>
        <strain evidence="3 4">NCTC1934</strain>
    </source>
</reference>
<name>A0A379JJR3_9NOCA</name>
<dbReference type="EMBL" id="UGRY01000005">
    <property type="protein sequence ID" value="SUD48715.1"/>
    <property type="molecule type" value="Genomic_DNA"/>
</dbReference>
<dbReference type="AlphaFoldDB" id="A0A379JJR3"/>
<dbReference type="STRING" id="1406858.GCA_000710895_04727"/>